<dbReference type="EMBL" id="CAMAPF010000062">
    <property type="protein sequence ID" value="CAH9090008.1"/>
    <property type="molecule type" value="Genomic_DNA"/>
</dbReference>
<feature type="coiled-coil region" evidence="1">
    <location>
        <begin position="30"/>
        <end position="57"/>
    </location>
</feature>
<feature type="compositionally biased region" description="Basic and acidic residues" evidence="2">
    <location>
        <begin position="186"/>
        <end position="195"/>
    </location>
</feature>
<dbReference type="Proteomes" id="UP001152523">
    <property type="component" value="Unassembled WGS sequence"/>
</dbReference>
<evidence type="ECO:0000313" key="4">
    <source>
        <dbReference type="Proteomes" id="UP001152523"/>
    </source>
</evidence>
<evidence type="ECO:0000256" key="2">
    <source>
        <dbReference type="SAM" id="MobiDB-lite"/>
    </source>
</evidence>
<organism evidence="3 4">
    <name type="scientific">Cuscuta epithymum</name>
    <dbReference type="NCBI Taxonomy" id="186058"/>
    <lineage>
        <taxon>Eukaryota</taxon>
        <taxon>Viridiplantae</taxon>
        <taxon>Streptophyta</taxon>
        <taxon>Embryophyta</taxon>
        <taxon>Tracheophyta</taxon>
        <taxon>Spermatophyta</taxon>
        <taxon>Magnoliopsida</taxon>
        <taxon>eudicotyledons</taxon>
        <taxon>Gunneridae</taxon>
        <taxon>Pentapetalae</taxon>
        <taxon>asterids</taxon>
        <taxon>lamiids</taxon>
        <taxon>Solanales</taxon>
        <taxon>Convolvulaceae</taxon>
        <taxon>Cuscuteae</taxon>
        <taxon>Cuscuta</taxon>
        <taxon>Cuscuta subgen. Cuscuta</taxon>
    </lineage>
</organism>
<sequence>MNWFSRTMMMRKMNLKNDNKDEKVRDKGFKAKVMDEIQALREHVAALESRLKLMEERFSAQGGVPEKATEIGSKNKVMEMEVDDDEVEDKDQVEQDVENEPTHVEEVAAAVGEPTMTDVTTTSNHIISPILIEVADVVSEPSGEMADANHATDCDVATPSKQIISPDVLKVTDVLTEPSGPMDDSNTVREFDVGG</sequence>
<dbReference type="AlphaFoldDB" id="A0AAV0D332"/>
<reference evidence="3" key="1">
    <citation type="submission" date="2022-07" db="EMBL/GenBank/DDBJ databases">
        <authorList>
            <person name="Macas J."/>
            <person name="Novak P."/>
            <person name="Neumann P."/>
        </authorList>
    </citation>
    <scope>NUCLEOTIDE SEQUENCE</scope>
</reference>
<accession>A0AAV0D332</accession>
<gene>
    <name evidence="3" type="ORF">CEPIT_LOCUS11100</name>
</gene>
<feature type="region of interest" description="Disordered" evidence="2">
    <location>
        <begin position="176"/>
        <end position="195"/>
    </location>
</feature>
<evidence type="ECO:0000313" key="3">
    <source>
        <dbReference type="EMBL" id="CAH9090008.1"/>
    </source>
</evidence>
<name>A0AAV0D332_9ASTE</name>
<proteinExistence type="predicted"/>
<comment type="caution">
    <text evidence="3">The sequence shown here is derived from an EMBL/GenBank/DDBJ whole genome shotgun (WGS) entry which is preliminary data.</text>
</comment>
<protein>
    <submittedName>
        <fullName evidence="3">Uncharacterized protein</fullName>
    </submittedName>
</protein>
<keyword evidence="1" id="KW-0175">Coiled coil</keyword>
<evidence type="ECO:0000256" key="1">
    <source>
        <dbReference type="SAM" id="Coils"/>
    </source>
</evidence>
<keyword evidence="4" id="KW-1185">Reference proteome</keyword>